<dbReference type="GO" id="GO:0003700">
    <property type="term" value="F:DNA-binding transcription factor activity"/>
    <property type="evidence" value="ECO:0007669"/>
    <property type="project" value="InterPro"/>
</dbReference>
<organism evidence="5 6">
    <name type="scientific">Rothia amarae</name>
    <dbReference type="NCBI Taxonomy" id="169480"/>
    <lineage>
        <taxon>Bacteria</taxon>
        <taxon>Bacillati</taxon>
        <taxon>Actinomycetota</taxon>
        <taxon>Actinomycetes</taxon>
        <taxon>Micrococcales</taxon>
        <taxon>Micrococcaceae</taxon>
        <taxon>Rothia</taxon>
    </lineage>
</organism>
<dbReference type="Proteomes" id="UP000516421">
    <property type="component" value="Chromosome"/>
</dbReference>
<sequence>MNLEEWRASVSKSFAPLHIFADRPDEFQAKITEVQLDNVHLYDMETSAHQVLRDSSLIDDTQEPFCKMSLQLRGECQLIQDGRSCTLVPGDLGIYVTQRPYELIYPSEQASLVIIFPLRMMQMSPDHINLITATPVSRNSGLGRVAVPLFEQLAQNMQMLSGPHALALVKSALDILVTVLSAESRETAGDTGGTIIFHRAVSYIDAHLDDENLNPTTVAQALFISLRQLHTRFSERQLTVSSYIRRRRLNAIREDLSNPLLGHEPIHTISARYGLHDSAYVSKAFKQEFGESPAAFRKRILDGQ</sequence>
<keyword evidence="3" id="KW-0804">Transcription</keyword>
<gene>
    <name evidence="5" type="ORF">IDM48_07795</name>
</gene>
<dbReference type="GO" id="GO:0043565">
    <property type="term" value="F:sequence-specific DNA binding"/>
    <property type="evidence" value="ECO:0007669"/>
    <property type="project" value="InterPro"/>
</dbReference>
<dbReference type="Gene3D" id="1.10.10.60">
    <property type="entry name" value="Homeodomain-like"/>
    <property type="match status" value="1"/>
</dbReference>
<dbReference type="EMBL" id="CP061538">
    <property type="protein sequence ID" value="QNV39302.1"/>
    <property type="molecule type" value="Genomic_DNA"/>
</dbReference>
<evidence type="ECO:0000256" key="1">
    <source>
        <dbReference type="ARBA" id="ARBA00023015"/>
    </source>
</evidence>
<dbReference type="PANTHER" id="PTHR46796:SF6">
    <property type="entry name" value="ARAC SUBFAMILY"/>
    <property type="match status" value="1"/>
</dbReference>
<dbReference type="InterPro" id="IPR035418">
    <property type="entry name" value="AraC-bd_2"/>
</dbReference>
<dbReference type="PANTHER" id="PTHR46796">
    <property type="entry name" value="HTH-TYPE TRANSCRIPTIONAL ACTIVATOR RHAS-RELATED"/>
    <property type="match status" value="1"/>
</dbReference>
<evidence type="ECO:0000256" key="2">
    <source>
        <dbReference type="ARBA" id="ARBA00023125"/>
    </source>
</evidence>
<keyword evidence="6" id="KW-1185">Reference proteome</keyword>
<reference evidence="5 6" key="1">
    <citation type="submission" date="2020-09" db="EMBL/GenBank/DDBJ databases">
        <title>Investigation of environmental microbe.</title>
        <authorList>
            <person name="Ou Y."/>
            <person name="Kang Q."/>
        </authorList>
    </citation>
    <scope>NUCLEOTIDE SEQUENCE [LARGE SCALE GENOMIC DNA]</scope>
    <source>
        <strain evidence="5 6">KJZ-9</strain>
    </source>
</reference>
<dbReference type="Pfam" id="PF12833">
    <property type="entry name" value="HTH_18"/>
    <property type="match status" value="1"/>
</dbReference>
<accession>A0A7H2BI06</accession>
<proteinExistence type="predicted"/>
<dbReference type="KEGG" id="rama:IDM48_07795"/>
<evidence type="ECO:0000259" key="4">
    <source>
        <dbReference type="PROSITE" id="PS01124"/>
    </source>
</evidence>
<keyword evidence="1" id="KW-0805">Transcription regulation</keyword>
<dbReference type="InterPro" id="IPR018060">
    <property type="entry name" value="HTH_AraC"/>
</dbReference>
<dbReference type="AlphaFoldDB" id="A0A7H2BI06"/>
<dbReference type="SUPFAM" id="SSF46689">
    <property type="entry name" value="Homeodomain-like"/>
    <property type="match status" value="1"/>
</dbReference>
<name>A0A7H2BI06_9MICC</name>
<evidence type="ECO:0000256" key="3">
    <source>
        <dbReference type="ARBA" id="ARBA00023163"/>
    </source>
</evidence>
<dbReference type="SMART" id="SM00342">
    <property type="entry name" value="HTH_ARAC"/>
    <property type="match status" value="1"/>
</dbReference>
<feature type="domain" description="HTH araC/xylS-type" evidence="4">
    <location>
        <begin position="198"/>
        <end position="299"/>
    </location>
</feature>
<dbReference type="RefSeq" id="WP_068168074.1">
    <property type="nucleotide sequence ID" value="NZ_CP061538.1"/>
</dbReference>
<dbReference type="InterPro" id="IPR009057">
    <property type="entry name" value="Homeodomain-like_sf"/>
</dbReference>
<evidence type="ECO:0000313" key="6">
    <source>
        <dbReference type="Proteomes" id="UP000516421"/>
    </source>
</evidence>
<dbReference type="PROSITE" id="PS01124">
    <property type="entry name" value="HTH_ARAC_FAMILY_2"/>
    <property type="match status" value="1"/>
</dbReference>
<protein>
    <submittedName>
        <fullName evidence="5">Helix-turn-helix domain-containing protein</fullName>
    </submittedName>
</protein>
<dbReference type="InterPro" id="IPR050204">
    <property type="entry name" value="AraC_XylS_family_regulators"/>
</dbReference>
<keyword evidence="2" id="KW-0238">DNA-binding</keyword>
<evidence type="ECO:0000313" key="5">
    <source>
        <dbReference type="EMBL" id="QNV39302.1"/>
    </source>
</evidence>
<dbReference type="Pfam" id="PF14525">
    <property type="entry name" value="AraC_binding_2"/>
    <property type="match status" value="1"/>
</dbReference>